<evidence type="ECO:0000313" key="2">
    <source>
        <dbReference type="EMBL" id="CAA9326684.1"/>
    </source>
</evidence>
<name>A0A6J4LAN1_9ACTN</name>
<feature type="region of interest" description="Disordered" evidence="1">
    <location>
        <begin position="56"/>
        <end position="75"/>
    </location>
</feature>
<sequence>MPAPLVRSAQFLALLVAATLAVVGALALRGPGLVTVLVAAAVVGAVSAGMASEVPGAGRGRAADTGGRAAGWTAG</sequence>
<proteinExistence type="predicted"/>
<accession>A0A6J4LAN1</accession>
<evidence type="ECO:0000256" key="1">
    <source>
        <dbReference type="SAM" id="MobiDB-lite"/>
    </source>
</evidence>
<feature type="non-terminal residue" evidence="2">
    <location>
        <position position="75"/>
    </location>
</feature>
<organism evidence="2">
    <name type="scientific">uncultured Friedmanniella sp</name>
    <dbReference type="NCBI Taxonomy" id="335381"/>
    <lineage>
        <taxon>Bacteria</taxon>
        <taxon>Bacillati</taxon>
        <taxon>Actinomycetota</taxon>
        <taxon>Actinomycetes</taxon>
        <taxon>Propionibacteriales</taxon>
        <taxon>Nocardioidaceae</taxon>
        <taxon>Friedmanniella</taxon>
        <taxon>environmental samples</taxon>
    </lineage>
</organism>
<feature type="compositionally biased region" description="Low complexity" evidence="1">
    <location>
        <begin position="63"/>
        <end position="75"/>
    </location>
</feature>
<reference evidence="2" key="1">
    <citation type="submission" date="2020-02" db="EMBL/GenBank/DDBJ databases">
        <authorList>
            <person name="Meier V. D."/>
        </authorList>
    </citation>
    <scope>NUCLEOTIDE SEQUENCE</scope>
    <source>
        <strain evidence="2">AVDCRST_MAG48</strain>
    </source>
</reference>
<protein>
    <submittedName>
        <fullName evidence="2">Uncharacterized protein</fullName>
    </submittedName>
</protein>
<gene>
    <name evidence="2" type="ORF">AVDCRST_MAG48-2933</name>
</gene>
<dbReference type="AlphaFoldDB" id="A0A6J4LAN1"/>
<dbReference type="EMBL" id="CADCTS010000419">
    <property type="protein sequence ID" value="CAA9326684.1"/>
    <property type="molecule type" value="Genomic_DNA"/>
</dbReference>